<dbReference type="InterPro" id="IPR029063">
    <property type="entry name" value="SAM-dependent_MTases_sf"/>
</dbReference>
<feature type="domain" description="Methyltransferase" evidence="1">
    <location>
        <begin position="53"/>
        <end position="165"/>
    </location>
</feature>
<keyword evidence="2" id="KW-0489">Methyltransferase</keyword>
<dbReference type="CDD" id="cd02440">
    <property type="entry name" value="AdoMet_MTases"/>
    <property type="match status" value="1"/>
</dbReference>
<dbReference type="GO" id="GO:0032259">
    <property type="term" value="P:methylation"/>
    <property type="evidence" value="ECO:0007669"/>
    <property type="project" value="UniProtKB-KW"/>
</dbReference>
<organism evidence="2 3">
    <name type="scientific">Roseofilum casamattae BLCC-M143</name>
    <dbReference type="NCBI Taxonomy" id="3022442"/>
    <lineage>
        <taxon>Bacteria</taxon>
        <taxon>Bacillati</taxon>
        <taxon>Cyanobacteriota</taxon>
        <taxon>Cyanophyceae</taxon>
        <taxon>Desertifilales</taxon>
        <taxon>Desertifilaceae</taxon>
        <taxon>Roseofilum</taxon>
        <taxon>Roseofilum casamattae</taxon>
    </lineage>
</organism>
<dbReference type="InterPro" id="IPR025714">
    <property type="entry name" value="Methyltranfer_dom"/>
</dbReference>
<name>A0ABT7BSM0_9CYAN</name>
<dbReference type="PANTHER" id="PTHR43464">
    <property type="entry name" value="METHYLTRANSFERASE"/>
    <property type="match status" value="1"/>
</dbReference>
<dbReference type="Proteomes" id="UP001232992">
    <property type="component" value="Unassembled WGS sequence"/>
</dbReference>
<evidence type="ECO:0000313" key="3">
    <source>
        <dbReference type="Proteomes" id="UP001232992"/>
    </source>
</evidence>
<protein>
    <submittedName>
        <fullName evidence="2">Class I SAM-dependent methyltransferase</fullName>
    </submittedName>
</protein>
<accession>A0ABT7BSM0</accession>
<keyword evidence="2" id="KW-0808">Transferase</keyword>
<dbReference type="Gene3D" id="3.40.50.150">
    <property type="entry name" value="Vaccinia Virus protein VP39"/>
    <property type="match status" value="1"/>
</dbReference>
<dbReference type="PANTHER" id="PTHR43464:SF91">
    <property type="entry name" value="SLL0487 PROTEIN"/>
    <property type="match status" value="1"/>
</dbReference>
<keyword evidence="3" id="KW-1185">Reference proteome</keyword>
<evidence type="ECO:0000259" key="1">
    <source>
        <dbReference type="Pfam" id="PF13847"/>
    </source>
</evidence>
<dbReference type="SUPFAM" id="SSF53335">
    <property type="entry name" value="S-adenosyl-L-methionine-dependent methyltransferases"/>
    <property type="match status" value="1"/>
</dbReference>
<dbReference type="EMBL" id="JAQOSQ010000002">
    <property type="protein sequence ID" value="MDJ1182187.1"/>
    <property type="molecule type" value="Genomic_DNA"/>
</dbReference>
<evidence type="ECO:0000313" key="2">
    <source>
        <dbReference type="EMBL" id="MDJ1182187.1"/>
    </source>
</evidence>
<reference evidence="2 3" key="1">
    <citation type="submission" date="2023-01" db="EMBL/GenBank/DDBJ databases">
        <title>Novel diversity within Roseofilum (Cyanobacteria; Desertifilaceae) from marine benthic mats with descriptions of four novel species.</title>
        <authorList>
            <person name="Wang Y."/>
            <person name="Berthold D.E."/>
            <person name="Hu J."/>
            <person name="Lefler F.W."/>
            <person name="Laughinghouse H.D. IV."/>
        </authorList>
    </citation>
    <scope>NUCLEOTIDE SEQUENCE [LARGE SCALE GENOMIC DNA]</scope>
    <source>
        <strain evidence="2 3">BLCC-M143</strain>
    </source>
</reference>
<dbReference type="RefSeq" id="WP_283756840.1">
    <property type="nucleotide sequence ID" value="NZ_JAQOSQ010000002.1"/>
</dbReference>
<dbReference type="GO" id="GO:0008168">
    <property type="term" value="F:methyltransferase activity"/>
    <property type="evidence" value="ECO:0007669"/>
    <property type="project" value="UniProtKB-KW"/>
</dbReference>
<dbReference type="Pfam" id="PF13847">
    <property type="entry name" value="Methyltransf_31"/>
    <property type="match status" value="1"/>
</dbReference>
<sequence length="440" mass="50688">MAELDRIRDQFDITPYFNIPVEDSFKDNARLLYIHNMVTAFYRRDLQVIDPANKIILDAGCGTGSKTLILATANPGAKIVGIDVSAESLKIAKDRFQFYGIENAEFHEIPLDRANDLGLTFDYINCDEVLYLSPDIGYTLSVFQSILKPDGIIRANLHSSLQREPLYRAQRIWKQLHLMDRAPEASDYQMLREIMKNIKDGVALKQITWKSEYDREGSDINLGMNHLFIGDKGFEMPELFAALDKSNLEFISMVNWHYWDISNIFKDLEELPVELMFQLSEMSIAEQLHLHELFTFGHRLIDFWCGHPQDHSTITAIEDWTEEQWQQAMVHYHPQLRTENFKQEAIAAISEIRAIALHQHLPIDPSITPLVDSLVTSCLLPLIDAPRSFQWLVQRWQAIRAVDPVTWEATTPSQAMQQVKDILTPLQEMGYILLETAKVN</sequence>
<gene>
    <name evidence="2" type="ORF">PMH09_03185</name>
</gene>
<proteinExistence type="predicted"/>
<comment type="caution">
    <text evidence="2">The sequence shown here is derived from an EMBL/GenBank/DDBJ whole genome shotgun (WGS) entry which is preliminary data.</text>
</comment>